<evidence type="ECO:0000256" key="1">
    <source>
        <dbReference type="SAM" id="SignalP"/>
    </source>
</evidence>
<reference evidence="3" key="1">
    <citation type="submission" date="2016-10" db="EMBL/GenBank/DDBJ databases">
        <title>CRISPR-Cas defence system in Roseofilum reptotaenium: evidence of a bacteriophage-cyanobacterium arms race in the coral black band disease.</title>
        <authorList>
            <person name="Buerger P."/>
            <person name="Wood-Charlson E.M."/>
            <person name="Weynberg K.D."/>
            <person name="Willis B."/>
            <person name="Van Oppen M.J."/>
        </authorList>
    </citation>
    <scope>NUCLEOTIDE SEQUENCE [LARGE SCALE GENOMIC DNA]</scope>
    <source>
        <strain evidence="3">AO1-A</strain>
    </source>
</reference>
<dbReference type="Gene3D" id="2.80.10.50">
    <property type="match status" value="1"/>
</dbReference>
<dbReference type="InterPro" id="IPR000772">
    <property type="entry name" value="Ricin_B_lectin"/>
</dbReference>
<keyword evidence="1" id="KW-0732">Signal</keyword>
<dbReference type="Pfam" id="PF00652">
    <property type="entry name" value="Ricin_B_lectin"/>
    <property type="match status" value="1"/>
</dbReference>
<accession>A0A1L9QR93</accession>
<dbReference type="SMART" id="SM00458">
    <property type="entry name" value="RICIN"/>
    <property type="match status" value="1"/>
</dbReference>
<keyword evidence="4" id="KW-1185">Reference proteome</keyword>
<organism evidence="3 4">
    <name type="scientific">Roseofilum reptotaenium AO1-A</name>
    <dbReference type="NCBI Taxonomy" id="1925591"/>
    <lineage>
        <taxon>Bacteria</taxon>
        <taxon>Bacillati</taxon>
        <taxon>Cyanobacteriota</taxon>
        <taxon>Cyanophyceae</taxon>
        <taxon>Desertifilales</taxon>
        <taxon>Desertifilaceae</taxon>
        <taxon>Roseofilum</taxon>
    </lineage>
</organism>
<gene>
    <name evidence="3" type="ORF">BI308_13270</name>
</gene>
<dbReference type="EMBL" id="MLAW01000021">
    <property type="protein sequence ID" value="OJJ25152.1"/>
    <property type="molecule type" value="Genomic_DNA"/>
</dbReference>
<dbReference type="AlphaFoldDB" id="A0A1L9QR93"/>
<name>A0A1L9QR93_9CYAN</name>
<evidence type="ECO:0000313" key="3">
    <source>
        <dbReference type="EMBL" id="OJJ25152.1"/>
    </source>
</evidence>
<dbReference type="STRING" id="1925591.BI308_13270"/>
<proteinExistence type="predicted"/>
<dbReference type="Proteomes" id="UP000183940">
    <property type="component" value="Unassembled WGS sequence"/>
</dbReference>
<comment type="caution">
    <text evidence="3">The sequence shown here is derived from an EMBL/GenBank/DDBJ whole genome shotgun (WGS) entry which is preliminary data.</text>
</comment>
<evidence type="ECO:0000259" key="2">
    <source>
        <dbReference type="SMART" id="SM00458"/>
    </source>
</evidence>
<dbReference type="InterPro" id="IPR035992">
    <property type="entry name" value="Ricin_B-like_lectins"/>
</dbReference>
<protein>
    <recommendedName>
        <fullName evidence="2">Ricin B lectin domain-containing protein</fullName>
    </recommendedName>
</protein>
<feature type="domain" description="Ricin B lectin" evidence="2">
    <location>
        <begin position="134"/>
        <end position="290"/>
    </location>
</feature>
<dbReference type="CDD" id="cd00161">
    <property type="entry name" value="beta-trefoil_Ricin-like"/>
    <property type="match status" value="1"/>
</dbReference>
<dbReference type="PROSITE" id="PS50231">
    <property type="entry name" value="RICIN_B_LECTIN"/>
    <property type="match status" value="1"/>
</dbReference>
<dbReference type="SUPFAM" id="SSF50370">
    <property type="entry name" value="Ricin B-like lectins"/>
    <property type="match status" value="1"/>
</dbReference>
<feature type="chain" id="PRO_5012566891" description="Ricin B lectin domain-containing protein" evidence="1">
    <location>
        <begin position="24"/>
        <end position="292"/>
    </location>
</feature>
<evidence type="ECO:0000313" key="4">
    <source>
        <dbReference type="Proteomes" id="UP000183940"/>
    </source>
</evidence>
<sequence>MLKKLLGISLFSTIAISSSIVLAAPSIPRPDKNGDYTYVREADRWRVVDSEGLNCRSRPGTRFVVLEVKRPGAVLRRTIGSPSIRNDGRGLPWLLVEARDGSPCFVRANRRFIEPIVERVERSQSSSRPSQSTEGFLRNKLSGRCLDIAGRPGDAGPARLGGNAGSNAQIWDCSYDNPQQDDHVWVLNSRGYLIEKNSGHCLDVVGAPGTHNGANIALGLCEFSGYAGGARTDQRWELLRGGYLRNMVSGRCIDVAGSPGVNNGTNVQLTRCELSGESGGGRSDQRWEFVSR</sequence>
<feature type="signal peptide" evidence="1">
    <location>
        <begin position="1"/>
        <end position="23"/>
    </location>
</feature>